<reference evidence="4" key="1">
    <citation type="submission" date="2015-12" db="EMBL/GenBank/DDBJ databases">
        <title>Update maize B73 reference genome by single molecule sequencing technologies.</title>
        <authorList>
            <consortium name="Maize Genome Sequencing Project"/>
            <person name="Ware D."/>
        </authorList>
    </citation>
    <scope>NUCLEOTIDE SEQUENCE [LARGE SCALE GENOMIC DNA]</scope>
    <source>
        <strain evidence="4">cv. B73</strain>
    </source>
</reference>
<reference evidence="3" key="2">
    <citation type="submission" date="2019-07" db="EMBL/GenBank/DDBJ databases">
        <authorList>
            <person name="Seetharam A."/>
            <person name="Woodhouse M."/>
            <person name="Cannon E."/>
        </authorList>
    </citation>
    <scope>NUCLEOTIDE SEQUENCE [LARGE SCALE GENOMIC DNA]</scope>
    <source>
        <strain evidence="3">cv. B73</strain>
    </source>
</reference>
<organism evidence="3 4">
    <name type="scientific">Zea mays</name>
    <name type="common">Maize</name>
    <dbReference type="NCBI Taxonomy" id="4577"/>
    <lineage>
        <taxon>Eukaryota</taxon>
        <taxon>Viridiplantae</taxon>
        <taxon>Streptophyta</taxon>
        <taxon>Embryophyta</taxon>
        <taxon>Tracheophyta</taxon>
        <taxon>Spermatophyta</taxon>
        <taxon>Magnoliopsida</taxon>
        <taxon>Liliopsida</taxon>
        <taxon>Poales</taxon>
        <taxon>Poaceae</taxon>
        <taxon>PACMAD clade</taxon>
        <taxon>Panicoideae</taxon>
        <taxon>Andropogonodae</taxon>
        <taxon>Andropogoneae</taxon>
        <taxon>Tripsacinae</taxon>
        <taxon>Zea</taxon>
    </lineage>
</organism>
<protein>
    <submittedName>
        <fullName evidence="3">Uncharacterized protein</fullName>
    </submittedName>
</protein>
<feature type="transmembrane region" description="Helical" evidence="2">
    <location>
        <begin position="34"/>
        <end position="52"/>
    </location>
</feature>
<name>A0A804LEB0_MAIZE</name>
<reference evidence="3" key="3">
    <citation type="submission" date="2021-05" db="UniProtKB">
        <authorList>
            <consortium name="EnsemblPlants"/>
        </authorList>
    </citation>
    <scope>IDENTIFICATION</scope>
    <source>
        <strain evidence="3">cv. B73</strain>
    </source>
</reference>
<dbReference type="EnsemblPlants" id="Zm00001eb005240_T001">
    <property type="protein sequence ID" value="Zm00001eb005240_P001"/>
    <property type="gene ID" value="Zm00001eb005240"/>
</dbReference>
<sequence length="160" mass="17566">MILLRCVESLESVGGEKSANGTEIKWNDRRLKSLLTVGATLWVISGVTVFVFPSQMHNTLSPWSSALPTRSSWSHDGWAGEPAGRGGPQRLRLRLLLPQLPGQDLLRDRPVCPGIVRRYDELRRDGGPQHGEQVRNGPDPPSCFAVLTPRATALEAPLLV</sequence>
<evidence type="ECO:0000313" key="4">
    <source>
        <dbReference type="Proteomes" id="UP000007305"/>
    </source>
</evidence>
<evidence type="ECO:0000256" key="2">
    <source>
        <dbReference type="SAM" id="Phobius"/>
    </source>
</evidence>
<accession>A0A804LEB0</accession>
<dbReference type="Gramene" id="Zm00001eb005240_T001">
    <property type="protein sequence ID" value="Zm00001eb005240_P001"/>
    <property type="gene ID" value="Zm00001eb005240"/>
</dbReference>
<evidence type="ECO:0000256" key="1">
    <source>
        <dbReference type="SAM" id="MobiDB-lite"/>
    </source>
</evidence>
<keyword evidence="2" id="KW-1133">Transmembrane helix</keyword>
<proteinExistence type="predicted"/>
<feature type="region of interest" description="Disordered" evidence="1">
    <location>
        <begin position="122"/>
        <end position="142"/>
    </location>
</feature>
<dbReference type="Proteomes" id="UP000007305">
    <property type="component" value="Chromosome 1"/>
</dbReference>
<keyword evidence="2" id="KW-0472">Membrane</keyword>
<evidence type="ECO:0000313" key="3">
    <source>
        <dbReference type="EnsemblPlants" id="Zm00001eb005240_P001"/>
    </source>
</evidence>
<dbReference type="AlphaFoldDB" id="A0A804LEB0"/>
<keyword evidence="4" id="KW-1185">Reference proteome</keyword>
<keyword evidence="2" id="KW-0812">Transmembrane</keyword>
<dbReference type="InParanoid" id="A0A804LEB0"/>